<evidence type="ECO:0000313" key="3">
    <source>
        <dbReference type="Proteomes" id="UP001516400"/>
    </source>
</evidence>
<feature type="domain" description="Ig-like" evidence="1">
    <location>
        <begin position="22"/>
        <end position="85"/>
    </location>
</feature>
<dbReference type="EMBL" id="JABFTP020000185">
    <property type="protein sequence ID" value="KAL3285576.1"/>
    <property type="molecule type" value="Genomic_DNA"/>
</dbReference>
<dbReference type="SUPFAM" id="SSF48726">
    <property type="entry name" value="Immunoglobulin"/>
    <property type="match status" value="1"/>
</dbReference>
<dbReference type="InterPro" id="IPR013783">
    <property type="entry name" value="Ig-like_fold"/>
</dbReference>
<keyword evidence="3" id="KW-1185">Reference proteome</keyword>
<feature type="non-terminal residue" evidence="2">
    <location>
        <position position="85"/>
    </location>
</feature>
<name>A0ABD2P3T9_9CUCU</name>
<dbReference type="PROSITE" id="PS50835">
    <property type="entry name" value="IG_LIKE"/>
    <property type="match status" value="1"/>
</dbReference>
<accession>A0ABD2P3T9</accession>
<dbReference type="Gene3D" id="2.60.40.10">
    <property type="entry name" value="Immunoglobulins"/>
    <property type="match status" value="1"/>
</dbReference>
<dbReference type="InterPro" id="IPR036179">
    <property type="entry name" value="Ig-like_dom_sf"/>
</dbReference>
<comment type="caution">
    <text evidence="2">The sequence shown here is derived from an EMBL/GenBank/DDBJ whole genome shotgun (WGS) entry which is preliminary data.</text>
</comment>
<protein>
    <recommendedName>
        <fullName evidence="1">Ig-like domain-containing protein</fullName>
    </recommendedName>
</protein>
<feature type="non-terminal residue" evidence="2">
    <location>
        <position position="1"/>
    </location>
</feature>
<dbReference type="AlphaFoldDB" id="A0ABD2P3T9"/>
<reference evidence="2 3" key="1">
    <citation type="journal article" date="2021" name="BMC Biol.">
        <title>Horizontally acquired antibacterial genes associated with adaptive radiation of ladybird beetles.</title>
        <authorList>
            <person name="Li H.S."/>
            <person name="Tang X.F."/>
            <person name="Huang Y.H."/>
            <person name="Xu Z.Y."/>
            <person name="Chen M.L."/>
            <person name="Du X.Y."/>
            <person name="Qiu B.Y."/>
            <person name="Chen P.T."/>
            <person name="Zhang W."/>
            <person name="Slipinski A."/>
            <person name="Escalona H.E."/>
            <person name="Waterhouse R.M."/>
            <person name="Zwick A."/>
            <person name="Pang H."/>
        </authorList>
    </citation>
    <scope>NUCLEOTIDE SEQUENCE [LARGE SCALE GENOMIC DNA]</scope>
    <source>
        <strain evidence="2">SYSU2018</strain>
    </source>
</reference>
<sequence>EVQTSTYPGRIIVTEPNGNVQPRIIVDKYNARRSVLGEDVTLPCVAQGHPVPGYYWKRELQGQSVPVALGERLTILSAGLLRISK</sequence>
<evidence type="ECO:0000259" key="1">
    <source>
        <dbReference type="PROSITE" id="PS50835"/>
    </source>
</evidence>
<evidence type="ECO:0000313" key="2">
    <source>
        <dbReference type="EMBL" id="KAL3285576.1"/>
    </source>
</evidence>
<gene>
    <name evidence="2" type="ORF">HHI36_000106</name>
</gene>
<dbReference type="InterPro" id="IPR007110">
    <property type="entry name" value="Ig-like_dom"/>
</dbReference>
<organism evidence="2 3">
    <name type="scientific">Cryptolaemus montrouzieri</name>
    <dbReference type="NCBI Taxonomy" id="559131"/>
    <lineage>
        <taxon>Eukaryota</taxon>
        <taxon>Metazoa</taxon>
        <taxon>Ecdysozoa</taxon>
        <taxon>Arthropoda</taxon>
        <taxon>Hexapoda</taxon>
        <taxon>Insecta</taxon>
        <taxon>Pterygota</taxon>
        <taxon>Neoptera</taxon>
        <taxon>Endopterygota</taxon>
        <taxon>Coleoptera</taxon>
        <taxon>Polyphaga</taxon>
        <taxon>Cucujiformia</taxon>
        <taxon>Coccinelloidea</taxon>
        <taxon>Coccinellidae</taxon>
        <taxon>Scymninae</taxon>
        <taxon>Scymnini</taxon>
        <taxon>Cryptolaemus</taxon>
    </lineage>
</organism>
<proteinExistence type="predicted"/>
<dbReference type="Proteomes" id="UP001516400">
    <property type="component" value="Unassembled WGS sequence"/>
</dbReference>